<protein>
    <submittedName>
        <fullName evidence="3">Uncharacterized protein</fullName>
    </submittedName>
</protein>
<dbReference type="RefSeq" id="WP_257894017.1">
    <property type="nucleotide sequence ID" value="NZ_JAIMBW010000001.1"/>
</dbReference>
<keyword evidence="4" id="KW-1185">Reference proteome</keyword>
<name>A0A975TT44_9RHOB</name>
<keyword evidence="1" id="KW-0812">Transmembrane</keyword>
<feature type="signal peptide" evidence="2">
    <location>
        <begin position="1"/>
        <end position="28"/>
    </location>
</feature>
<organism evidence="3">
    <name type="scientific">Gymnodinialimonas phycosphaerae</name>
    <dbReference type="NCBI Taxonomy" id="2841589"/>
    <lineage>
        <taxon>Bacteria</taxon>
        <taxon>Pseudomonadati</taxon>
        <taxon>Pseudomonadota</taxon>
        <taxon>Alphaproteobacteria</taxon>
        <taxon>Rhodobacterales</taxon>
        <taxon>Paracoccaceae</taxon>
        <taxon>Gymnodinialimonas</taxon>
    </lineage>
</organism>
<keyword evidence="2" id="KW-0732">Signal</keyword>
<dbReference type="AlphaFoldDB" id="A0A975TT44"/>
<sequence length="148" mass="16141">MMLRHLSKSMTAGMLAVTLALTGITATASPAAANGHRNNQGAEAAAIFGGLLLLYGLSQVGRDGRHPQAGAPVRPRPQPVHRVAPQRCLIQGHDNNGQYRGYRYRCMQQHAQNAHLLPQSCLRHVWTDRGQRTIYGGRCLANNGWVRG</sequence>
<dbReference type="EMBL" id="JAIMBW010000001">
    <property type="protein sequence ID" value="MBY4894453.1"/>
    <property type="molecule type" value="Genomic_DNA"/>
</dbReference>
<evidence type="ECO:0000313" key="4">
    <source>
        <dbReference type="Proteomes" id="UP000693972"/>
    </source>
</evidence>
<keyword evidence="1" id="KW-1133">Transmembrane helix</keyword>
<gene>
    <name evidence="3" type="ORF">KUL25_16980</name>
</gene>
<dbReference type="Proteomes" id="UP000693972">
    <property type="component" value="Unassembled WGS sequence"/>
</dbReference>
<feature type="transmembrane region" description="Helical" evidence="1">
    <location>
        <begin position="41"/>
        <end position="58"/>
    </location>
</feature>
<evidence type="ECO:0000313" key="3">
    <source>
        <dbReference type="EMBL" id="QXL87108.1"/>
    </source>
</evidence>
<dbReference type="EMBL" id="CP078073">
    <property type="protein sequence ID" value="QXL87108.1"/>
    <property type="molecule type" value="Genomic_DNA"/>
</dbReference>
<feature type="chain" id="PRO_5037998407" evidence="2">
    <location>
        <begin position="29"/>
        <end position="148"/>
    </location>
</feature>
<reference evidence="3 4" key="1">
    <citation type="submission" date="2021-07" db="EMBL/GenBank/DDBJ databases">
        <title>Karlodiniumbacter phycospheric gen. nov., sp. nov., a phycosphere bacterium isolated from karlodinium veneficum.</title>
        <authorList>
            <person name="Peng Y."/>
            <person name="Jiang L."/>
            <person name="Lee J."/>
        </authorList>
    </citation>
    <scope>NUCLEOTIDE SEQUENCE</scope>
    <source>
        <strain evidence="3 4">N5</strain>
    </source>
</reference>
<evidence type="ECO:0000256" key="2">
    <source>
        <dbReference type="SAM" id="SignalP"/>
    </source>
</evidence>
<evidence type="ECO:0000256" key="1">
    <source>
        <dbReference type="SAM" id="Phobius"/>
    </source>
</evidence>
<proteinExistence type="predicted"/>
<accession>A0A975TT44</accession>
<keyword evidence="1" id="KW-0472">Membrane</keyword>